<organism evidence="2 3">
    <name type="scientific">Fusarium redolens</name>
    <dbReference type="NCBI Taxonomy" id="48865"/>
    <lineage>
        <taxon>Eukaryota</taxon>
        <taxon>Fungi</taxon>
        <taxon>Dikarya</taxon>
        <taxon>Ascomycota</taxon>
        <taxon>Pezizomycotina</taxon>
        <taxon>Sordariomycetes</taxon>
        <taxon>Hypocreomycetidae</taxon>
        <taxon>Hypocreales</taxon>
        <taxon>Nectriaceae</taxon>
        <taxon>Fusarium</taxon>
        <taxon>Fusarium redolens species complex</taxon>
    </lineage>
</organism>
<evidence type="ECO:0000259" key="1">
    <source>
        <dbReference type="SMART" id="SM00860"/>
    </source>
</evidence>
<proteinExistence type="predicted"/>
<dbReference type="RefSeq" id="XP_046044950.1">
    <property type="nucleotide sequence ID" value="XM_046200037.1"/>
</dbReference>
<dbReference type="InterPro" id="IPR018958">
    <property type="entry name" value="Knr4/Smi1-like_dom"/>
</dbReference>
<keyword evidence="3" id="KW-1185">Reference proteome</keyword>
<gene>
    <name evidence="2" type="ORF">BKA55DRAFT_694445</name>
</gene>
<accession>A0A9P9JY01</accession>
<name>A0A9P9JY01_FUSRE</name>
<dbReference type="Proteomes" id="UP000720189">
    <property type="component" value="Unassembled WGS sequence"/>
</dbReference>
<dbReference type="SUPFAM" id="SSF160631">
    <property type="entry name" value="SMI1/KNR4-like"/>
    <property type="match status" value="1"/>
</dbReference>
<dbReference type="Pfam" id="PF09346">
    <property type="entry name" value="SMI1_KNR4"/>
    <property type="match status" value="1"/>
</dbReference>
<reference evidence="2" key="1">
    <citation type="journal article" date="2021" name="Nat. Commun.">
        <title>Genetic determinants of endophytism in the Arabidopsis root mycobiome.</title>
        <authorList>
            <person name="Mesny F."/>
            <person name="Miyauchi S."/>
            <person name="Thiergart T."/>
            <person name="Pickel B."/>
            <person name="Atanasova L."/>
            <person name="Karlsson M."/>
            <person name="Huettel B."/>
            <person name="Barry K.W."/>
            <person name="Haridas S."/>
            <person name="Chen C."/>
            <person name="Bauer D."/>
            <person name="Andreopoulos W."/>
            <person name="Pangilinan J."/>
            <person name="LaButti K."/>
            <person name="Riley R."/>
            <person name="Lipzen A."/>
            <person name="Clum A."/>
            <person name="Drula E."/>
            <person name="Henrissat B."/>
            <person name="Kohler A."/>
            <person name="Grigoriev I.V."/>
            <person name="Martin F.M."/>
            <person name="Hacquard S."/>
        </authorList>
    </citation>
    <scope>NUCLEOTIDE SEQUENCE</scope>
    <source>
        <strain evidence="2">MPI-CAGE-AT-0023</strain>
    </source>
</reference>
<sequence>MATSRSEDVEPSISDLTIRRIIQTAVNFAVVGEVDGATKLLETLTTRGIDPFQYSDFEYLFLKPCMFFAWEATSSWPSWVPEEERTEEKLQELELEGRKHWLERFSQEWDVTEEIAQKALDMAYNGLTTNLPDYNGTLAGQVIQAEVMTANGDFSYSASPNGPMAIRYMKKAMWWRQGIFPYPFVQLYRTSGLMIALDIYLRLDKEEEAQELFKKVCDRFHTEEQIEQLVCSRAAWKQILAVPERPLLDFLNIHAAKLRPAVSRACQMAESRLQAGPRRRYAGQTIEKLVHIISENTFKNCPYDRLDAYRPRGNLRARPQSSNGLIRRRCYVAGIRALEDRLGVTLPEDYKEFLSITNGLDSMWDGQNLVDYLAGAQEVNWQELDFLEGNELPLLNDGEPLAWTKNILEWPKMEKPRCICLSGDINHQEKAGHFFLVGQDLLHPAKDYFFKTYEQRDEAQRRELDRLVQETYGSMEDFRNLEWGLVSWTAWEFTVYPYNRLRDFLEQMAEASLRQERPWLNMFEPRFRRTTNTDDAFIVPKTFHISTKHIKDQDISFKLDLYDNLAKKTRLDPAIMCTKVQRKYSCRKCYLLLKDEWEEIPCAKAREKGGAMGACGNPALIDRKEIETICDECFKKQKKKRGF</sequence>
<protein>
    <recommendedName>
        <fullName evidence="1">Knr4/Smi1-like domain-containing protein</fullName>
    </recommendedName>
</protein>
<evidence type="ECO:0000313" key="2">
    <source>
        <dbReference type="EMBL" id="KAH7236820.1"/>
    </source>
</evidence>
<feature type="domain" description="Knr4/Smi1-like" evidence="1">
    <location>
        <begin position="329"/>
        <end position="507"/>
    </location>
</feature>
<evidence type="ECO:0000313" key="3">
    <source>
        <dbReference type="Proteomes" id="UP000720189"/>
    </source>
</evidence>
<dbReference type="GeneID" id="70229991"/>
<dbReference type="AlphaFoldDB" id="A0A9P9JY01"/>
<dbReference type="OrthoDB" id="2788868at2759"/>
<comment type="caution">
    <text evidence="2">The sequence shown here is derived from an EMBL/GenBank/DDBJ whole genome shotgun (WGS) entry which is preliminary data.</text>
</comment>
<dbReference type="Gene3D" id="3.40.1580.10">
    <property type="entry name" value="SMI1/KNR4-like"/>
    <property type="match status" value="1"/>
</dbReference>
<dbReference type="EMBL" id="JAGMUX010000016">
    <property type="protein sequence ID" value="KAH7236820.1"/>
    <property type="molecule type" value="Genomic_DNA"/>
</dbReference>
<dbReference type="InterPro" id="IPR037883">
    <property type="entry name" value="Knr4/Smi1-like_sf"/>
</dbReference>
<dbReference type="SMART" id="SM00860">
    <property type="entry name" value="SMI1_KNR4"/>
    <property type="match status" value="1"/>
</dbReference>